<sequence length="42" mass="4775">MSENMEKKTNNIRFAVGFLAFGLLWSTGLYVVATVLRIQKVK</sequence>
<keyword evidence="1" id="KW-0812">Transmembrane</keyword>
<dbReference type="Proteomes" id="UP000232654">
    <property type="component" value="Unassembled WGS sequence"/>
</dbReference>
<reference evidence="2 3" key="1">
    <citation type="submission" date="2017-12" db="EMBL/GenBank/DDBJ databases">
        <title>Bifidobacterium longum APC/DPC strains.</title>
        <authorList>
            <person name="Arboleya S."/>
        </authorList>
    </citation>
    <scope>NUCLEOTIDE SEQUENCE [LARGE SCALE GENOMIC DNA]</scope>
    <source>
        <strain evidence="2 3">APC1503</strain>
    </source>
</reference>
<dbReference type="EMBL" id="PJDT01000015">
    <property type="protein sequence ID" value="PKC89243.1"/>
    <property type="molecule type" value="Genomic_DNA"/>
</dbReference>
<evidence type="ECO:0000313" key="2">
    <source>
        <dbReference type="EMBL" id="PKC89243.1"/>
    </source>
</evidence>
<accession>A0A2N0T1N7</accession>
<protein>
    <submittedName>
        <fullName evidence="2">Membrane protein with transport function</fullName>
    </submittedName>
</protein>
<keyword evidence="1" id="KW-0472">Membrane</keyword>
<keyword evidence="1" id="KW-1133">Transmembrane helix</keyword>
<proteinExistence type="predicted"/>
<organism evidence="2 3">
    <name type="scientific">Bifidobacterium longum</name>
    <dbReference type="NCBI Taxonomy" id="216816"/>
    <lineage>
        <taxon>Bacteria</taxon>
        <taxon>Bacillati</taxon>
        <taxon>Actinomycetota</taxon>
        <taxon>Actinomycetes</taxon>
        <taxon>Bifidobacteriales</taxon>
        <taxon>Bifidobacteriaceae</taxon>
        <taxon>Bifidobacterium</taxon>
    </lineage>
</organism>
<gene>
    <name evidence="2" type="ORF">APC1503_0993</name>
</gene>
<evidence type="ECO:0000256" key="1">
    <source>
        <dbReference type="SAM" id="Phobius"/>
    </source>
</evidence>
<feature type="transmembrane region" description="Helical" evidence="1">
    <location>
        <begin position="12"/>
        <end position="36"/>
    </location>
</feature>
<name>A0A2N0T1N7_BIFLN</name>
<dbReference type="AlphaFoldDB" id="A0A2N0T1N7"/>
<dbReference type="RefSeq" id="WP_256755551.1">
    <property type="nucleotide sequence ID" value="NZ_CAXVKO010000007.1"/>
</dbReference>
<evidence type="ECO:0000313" key="3">
    <source>
        <dbReference type="Proteomes" id="UP000232654"/>
    </source>
</evidence>
<comment type="caution">
    <text evidence="2">The sequence shown here is derived from an EMBL/GenBank/DDBJ whole genome shotgun (WGS) entry which is preliminary data.</text>
</comment>